<dbReference type="InterPro" id="IPR005835">
    <property type="entry name" value="NTP_transferase_dom"/>
</dbReference>
<dbReference type="Pfam" id="PF25087">
    <property type="entry name" value="GMPPB_C"/>
    <property type="match status" value="1"/>
</dbReference>
<dbReference type="Pfam" id="PF00483">
    <property type="entry name" value="NTP_transferase"/>
    <property type="match status" value="1"/>
</dbReference>
<dbReference type="CDD" id="cd04189">
    <property type="entry name" value="G1P_TT_long"/>
    <property type="match status" value="1"/>
</dbReference>
<proteinExistence type="predicted"/>
<evidence type="ECO:0000259" key="2">
    <source>
        <dbReference type="Pfam" id="PF25087"/>
    </source>
</evidence>
<dbReference type="PANTHER" id="PTHR42883">
    <property type="entry name" value="GLUCOSE-1-PHOSPHATE THYMIDYLTRANSFERASE"/>
    <property type="match status" value="1"/>
</dbReference>
<dbReference type="InterPro" id="IPR005908">
    <property type="entry name" value="G1P_thy_trans_l"/>
</dbReference>
<dbReference type="Proteomes" id="UP000230292">
    <property type="component" value="Unassembled WGS sequence"/>
</dbReference>
<dbReference type="InterPro" id="IPR029044">
    <property type="entry name" value="Nucleotide-diphossugar_trans"/>
</dbReference>
<evidence type="ECO:0000259" key="1">
    <source>
        <dbReference type="Pfam" id="PF00483"/>
    </source>
</evidence>
<dbReference type="GO" id="GO:0016740">
    <property type="term" value="F:transferase activity"/>
    <property type="evidence" value="ECO:0007669"/>
    <property type="project" value="UniProtKB-KW"/>
</dbReference>
<dbReference type="Gene3D" id="2.160.10.10">
    <property type="entry name" value="Hexapeptide repeat proteins"/>
    <property type="match status" value="1"/>
</dbReference>
<organism evidence="3 4">
    <name type="scientific">Candidatus Kerfeldbacteria bacterium CG15_BIG_FIL_POST_REV_8_21_14_020_45_12</name>
    <dbReference type="NCBI Taxonomy" id="2014247"/>
    <lineage>
        <taxon>Bacteria</taxon>
        <taxon>Candidatus Kerfeldiibacteriota</taxon>
    </lineage>
</organism>
<reference evidence="3 4" key="1">
    <citation type="submission" date="2017-09" db="EMBL/GenBank/DDBJ databases">
        <title>Depth-based differentiation of microbial function through sediment-hosted aquifers and enrichment of novel symbionts in the deep terrestrial subsurface.</title>
        <authorList>
            <person name="Probst A.J."/>
            <person name="Ladd B."/>
            <person name="Jarett J.K."/>
            <person name="Geller-Mcgrath D.E."/>
            <person name="Sieber C.M."/>
            <person name="Emerson J.B."/>
            <person name="Anantharaman K."/>
            <person name="Thomas B.C."/>
            <person name="Malmstrom R."/>
            <person name="Stieglmeier M."/>
            <person name="Klingl A."/>
            <person name="Woyke T."/>
            <person name="Ryan C.M."/>
            <person name="Banfield J.F."/>
        </authorList>
    </citation>
    <scope>NUCLEOTIDE SEQUENCE [LARGE SCALE GENOMIC DNA]</scope>
    <source>
        <strain evidence="3">CG15_BIG_FIL_POST_REV_8_21_14_020_45_12</strain>
    </source>
</reference>
<dbReference type="EMBL" id="PFGC01000041">
    <property type="protein sequence ID" value="PIW36731.1"/>
    <property type="molecule type" value="Genomic_DNA"/>
</dbReference>
<dbReference type="Gene3D" id="3.90.550.10">
    <property type="entry name" value="Spore Coat Polysaccharide Biosynthesis Protein SpsA, Chain A"/>
    <property type="match status" value="1"/>
</dbReference>
<dbReference type="AlphaFoldDB" id="A0A2M7H3C6"/>
<dbReference type="InterPro" id="IPR056729">
    <property type="entry name" value="GMPPB_C"/>
</dbReference>
<gene>
    <name evidence="3" type="ORF">COW24_03540</name>
</gene>
<sequence length="357" mass="38560">MKALITAGGHGTRLRPITYSMNKHLIPIGNKPMIFHAIEKIAEAGITEIGINVNEGDHTIEESVGDGSAWGVKVTYLEQAGGALGLAHIIKNARDFLGEDSFVFYLGDNIILGSIKPFVEAFLSSGASGYLALSKVPDPQRFGVPELGKNGEILRVVEKPENPPSEFAVTGIYCYDASVHDAVDGIEYSERGELEISDVHTWLIENGHTVKYEIVEGWWKDTGKPGDLLEGNALVLDALEGANQATTVEEGVELKGEVELLEGCQVLGKSVIHGPVSIGRNAVIRDAWIGPHTTIGHSTEIEGARVERSIVMDEADIRTDKHIVDSIIGHNATISLPHSETESGYRMIIGENAQLEL</sequence>
<dbReference type="NCBIfam" id="TIGR01208">
    <property type="entry name" value="rmlA_long"/>
    <property type="match status" value="1"/>
</dbReference>
<evidence type="ECO:0000313" key="3">
    <source>
        <dbReference type="EMBL" id="PIW36731.1"/>
    </source>
</evidence>
<name>A0A2M7H3C6_9BACT</name>
<dbReference type="PANTHER" id="PTHR42883:SF2">
    <property type="entry name" value="THYMIDYLYLTRANSFERASE"/>
    <property type="match status" value="1"/>
</dbReference>
<feature type="domain" description="Nucleotidyl transferase" evidence="1">
    <location>
        <begin position="2"/>
        <end position="236"/>
    </location>
</feature>
<feature type="domain" description="Mannose-1-phosphate guanyltransferase C-terminal" evidence="2">
    <location>
        <begin position="273"/>
        <end position="335"/>
    </location>
</feature>
<keyword evidence="3" id="KW-0808">Transferase</keyword>
<protein>
    <submittedName>
        <fullName evidence="3">Glucose-1-phosphate thymidylyltransferase</fullName>
    </submittedName>
</protein>
<comment type="caution">
    <text evidence="3">The sequence shown here is derived from an EMBL/GenBank/DDBJ whole genome shotgun (WGS) entry which is preliminary data.</text>
</comment>
<evidence type="ECO:0000313" key="4">
    <source>
        <dbReference type="Proteomes" id="UP000230292"/>
    </source>
</evidence>
<accession>A0A2M7H3C6</accession>
<dbReference type="SUPFAM" id="SSF53448">
    <property type="entry name" value="Nucleotide-diphospho-sugar transferases"/>
    <property type="match status" value="1"/>
</dbReference>